<gene>
    <name evidence="4" type="ORF">FDY95_13130</name>
</gene>
<dbReference type="InterPro" id="IPR011990">
    <property type="entry name" value="TPR-like_helical_dom_sf"/>
</dbReference>
<dbReference type="Pfam" id="PF07719">
    <property type="entry name" value="TPR_2"/>
    <property type="match status" value="1"/>
</dbReference>
<reference evidence="4 5" key="1">
    <citation type="submission" date="2019-05" db="EMBL/GenBank/DDBJ databases">
        <title>Hymenobacter edaphi sp. nov., isolated from abandoned arsenic-contaminated farmland soil.</title>
        <authorList>
            <person name="Nie L."/>
        </authorList>
    </citation>
    <scope>NUCLEOTIDE SEQUENCE [LARGE SCALE GENOMIC DNA]</scope>
    <source>
        <strain evidence="4 5">1-3-3-8</strain>
    </source>
</reference>
<dbReference type="PROSITE" id="PS50005">
    <property type="entry name" value="TPR"/>
    <property type="match status" value="1"/>
</dbReference>
<dbReference type="InterPro" id="IPR019734">
    <property type="entry name" value="TPR_rpt"/>
</dbReference>
<evidence type="ECO:0000256" key="2">
    <source>
        <dbReference type="ARBA" id="ARBA00022803"/>
    </source>
</evidence>
<name>A0A5R8WQI8_9BACT</name>
<keyword evidence="5" id="KW-1185">Reference proteome</keyword>
<dbReference type="RefSeq" id="WP_138078219.1">
    <property type="nucleotide sequence ID" value="NZ_VAJM01000005.1"/>
</dbReference>
<evidence type="ECO:0000313" key="5">
    <source>
        <dbReference type="Proteomes" id="UP000305517"/>
    </source>
</evidence>
<evidence type="ECO:0000256" key="1">
    <source>
        <dbReference type="ARBA" id="ARBA00022737"/>
    </source>
</evidence>
<comment type="caution">
    <text evidence="4">The sequence shown here is derived from an EMBL/GenBank/DDBJ whole genome shotgun (WGS) entry which is preliminary data.</text>
</comment>
<dbReference type="InterPro" id="IPR013105">
    <property type="entry name" value="TPR_2"/>
</dbReference>
<dbReference type="SMART" id="SM00028">
    <property type="entry name" value="TPR"/>
    <property type="match status" value="1"/>
</dbReference>
<keyword evidence="2 3" id="KW-0802">TPR repeat</keyword>
<dbReference type="SUPFAM" id="SSF48452">
    <property type="entry name" value="TPR-like"/>
    <property type="match status" value="1"/>
</dbReference>
<dbReference type="AlphaFoldDB" id="A0A5R8WQI8"/>
<dbReference type="Proteomes" id="UP000305517">
    <property type="component" value="Unassembled WGS sequence"/>
</dbReference>
<sequence>MFTSSRRFRQWCGMLLLLLNGGYSLVEQGQLNDALAVFQLNVLLYPASANTYDSLAETYAALGNRKLATQHYTHALALNPKNRAAAEYLQQ</sequence>
<dbReference type="Gene3D" id="1.25.40.10">
    <property type="entry name" value="Tetratricopeptide repeat domain"/>
    <property type="match status" value="1"/>
</dbReference>
<feature type="repeat" description="TPR" evidence="3">
    <location>
        <begin position="49"/>
        <end position="82"/>
    </location>
</feature>
<evidence type="ECO:0000313" key="4">
    <source>
        <dbReference type="EMBL" id="TLM92369.1"/>
    </source>
</evidence>
<evidence type="ECO:0000256" key="3">
    <source>
        <dbReference type="PROSITE-ProRule" id="PRU00339"/>
    </source>
</evidence>
<keyword evidence="1" id="KW-0677">Repeat</keyword>
<dbReference type="OrthoDB" id="9793489at2"/>
<organism evidence="4 5">
    <name type="scientific">Hymenobacter jeollabukensis</name>
    <dbReference type="NCBI Taxonomy" id="2025313"/>
    <lineage>
        <taxon>Bacteria</taxon>
        <taxon>Pseudomonadati</taxon>
        <taxon>Bacteroidota</taxon>
        <taxon>Cytophagia</taxon>
        <taxon>Cytophagales</taxon>
        <taxon>Hymenobacteraceae</taxon>
        <taxon>Hymenobacter</taxon>
    </lineage>
</organism>
<proteinExistence type="predicted"/>
<accession>A0A5R8WQI8</accession>
<protein>
    <submittedName>
        <fullName evidence="4">Tetratricopeptide repeat protein</fullName>
    </submittedName>
</protein>
<dbReference type="EMBL" id="VAJM01000005">
    <property type="protein sequence ID" value="TLM92369.1"/>
    <property type="molecule type" value="Genomic_DNA"/>
</dbReference>